<proteinExistence type="predicted"/>
<accession>A0A7R9GJ10</accession>
<sequence>MCSAIRQQYPGSLAAAGSSLPFAGLFGSGTPGSDPFWCAHGFRQTYYCEDDFSFNPATETCEPQRSFPCVKEPQKQPDHDNNNKERLVINSDDVKDVAEQDEDIGNEFLQNVDGEEEEDSPNKHEDLRDDPNNNDAVPQIKDDDQHMLMEGNDVGATPTCDGNGTAAADGLHPAPNDANAYYEAVFECPADVAGEARLFLCSAGAIFDTKSQACQRIKETNHTDLMCPEDPLPTTCSTAVAKESTVVTLRDVASVNETKNSPDIIFGVCANGSLVHYGLCPTSAPIYDPDSKTCVVSPYHPRTSNAGGQSDLVANASLYSGKLTVHFGVKEPSSGAKNASNGGIAAGENEAVRCMELPDGIYPKGGGSTSCVECRRGAEAVELTCDSRVKRPAP</sequence>
<dbReference type="Proteomes" id="UP000678499">
    <property type="component" value="Unassembled WGS sequence"/>
</dbReference>
<organism evidence="2">
    <name type="scientific">Notodromas monacha</name>
    <dbReference type="NCBI Taxonomy" id="399045"/>
    <lineage>
        <taxon>Eukaryota</taxon>
        <taxon>Metazoa</taxon>
        <taxon>Ecdysozoa</taxon>
        <taxon>Arthropoda</taxon>
        <taxon>Crustacea</taxon>
        <taxon>Oligostraca</taxon>
        <taxon>Ostracoda</taxon>
        <taxon>Podocopa</taxon>
        <taxon>Podocopida</taxon>
        <taxon>Cypridocopina</taxon>
        <taxon>Cypridoidea</taxon>
        <taxon>Cyprididae</taxon>
        <taxon>Notodromas</taxon>
    </lineage>
</organism>
<gene>
    <name evidence="2" type="ORF">NMOB1V02_LOCUS9863</name>
</gene>
<dbReference type="InterPro" id="IPR036508">
    <property type="entry name" value="Chitin-bd_dom_sf"/>
</dbReference>
<evidence type="ECO:0000313" key="3">
    <source>
        <dbReference type="Proteomes" id="UP000678499"/>
    </source>
</evidence>
<evidence type="ECO:0000313" key="2">
    <source>
        <dbReference type="EMBL" id="CAD7282234.1"/>
    </source>
</evidence>
<dbReference type="AlphaFoldDB" id="A0A7R9GJ10"/>
<dbReference type="SUPFAM" id="SSF57625">
    <property type="entry name" value="Invertebrate chitin-binding proteins"/>
    <property type="match status" value="2"/>
</dbReference>
<keyword evidence="3" id="KW-1185">Reference proteome</keyword>
<reference evidence="2" key="1">
    <citation type="submission" date="2020-11" db="EMBL/GenBank/DDBJ databases">
        <authorList>
            <person name="Tran Van P."/>
        </authorList>
    </citation>
    <scope>NUCLEOTIDE SEQUENCE</scope>
</reference>
<evidence type="ECO:0000256" key="1">
    <source>
        <dbReference type="SAM" id="MobiDB-lite"/>
    </source>
</evidence>
<name>A0A7R9GJ10_9CRUS</name>
<protein>
    <submittedName>
        <fullName evidence="2">Uncharacterized protein</fullName>
    </submittedName>
</protein>
<dbReference type="EMBL" id="OA885669">
    <property type="protein sequence ID" value="CAD7282234.1"/>
    <property type="molecule type" value="Genomic_DNA"/>
</dbReference>
<dbReference type="EMBL" id="CAJPEX010003632">
    <property type="protein sequence ID" value="CAG0922386.1"/>
    <property type="molecule type" value="Genomic_DNA"/>
</dbReference>
<feature type="region of interest" description="Disordered" evidence="1">
    <location>
        <begin position="69"/>
        <end position="89"/>
    </location>
</feature>
<feature type="compositionally biased region" description="Basic and acidic residues" evidence="1">
    <location>
        <begin position="120"/>
        <end position="131"/>
    </location>
</feature>
<feature type="region of interest" description="Disordered" evidence="1">
    <location>
        <begin position="106"/>
        <end position="139"/>
    </location>
</feature>
<feature type="compositionally biased region" description="Basic and acidic residues" evidence="1">
    <location>
        <begin position="72"/>
        <end position="89"/>
    </location>
</feature>
<dbReference type="GO" id="GO:0008061">
    <property type="term" value="F:chitin binding"/>
    <property type="evidence" value="ECO:0007669"/>
    <property type="project" value="InterPro"/>
</dbReference>
<feature type="non-terminal residue" evidence="2">
    <location>
        <position position="394"/>
    </location>
</feature>